<keyword evidence="3" id="KW-0539">Nucleus</keyword>
<dbReference type="GO" id="GO:0003677">
    <property type="term" value="F:DNA binding"/>
    <property type="evidence" value="ECO:0007669"/>
    <property type="project" value="InterPro"/>
</dbReference>
<dbReference type="CDD" id="cd12148">
    <property type="entry name" value="fungal_TF_MHR"/>
    <property type="match status" value="1"/>
</dbReference>
<proteinExistence type="predicted"/>
<dbReference type="SMART" id="SM00066">
    <property type="entry name" value="GAL4"/>
    <property type="match status" value="1"/>
</dbReference>
<dbReference type="OrthoDB" id="4356994at2759"/>
<dbReference type="InterPro" id="IPR036864">
    <property type="entry name" value="Zn2-C6_fun-type_DNA-bd_sf"/>
</dbReference>
<dbReference type="Pfam" id="PF00172">
    <property type="entry name" value="Zn_clus"/>
    <property type="match status" value="1"/>
</dbReference>
<sequence length="684" mass="78701">MKPKRKRNKPIKSCSACRTKKQKCDHVRPQCYQCRIRGIECVYLSNKADADSAKTAPKHGRLQDEQSFFQESCSVSARTLNPLVGAKFLFRKEDRWIACGVTSMRTIFHLHCSNKFNDHFMIAWNKLKQERLKWKQKNNYSSLSEWTLLAVPDIVRSGESLIDVVCRILPSYEEIHTHLGSYFTGQRHRTFEIVDPKKAMQDFENCFIMGTKIDGVGHHRVVSLVSTQTHNFHCMGVIIEILRTTFYKDVPKELDIFSGYLSSAASLKSFSIEKLQCVMLRAINVDFTAMTGGDFSRAYMFVQMACSLAIDLGFTSDINILITATRKKYLENLWWWILYMDVQVSFNLGVPLLIRDISAKKLLLPSSGTKQDRLFRKTILILRETMDAIYDKESVPNIANLILRVKTFIGVNFKPLSFYMTAANYDFTEAREIHSLLFLLTVIANLSNIQKYYFHESSPETFNTTVQISFTSLYIAITVLKCYYKMDKDDQNYCFSPASIQLPPHLQLGTWITYHTFGRIIYEIYGMLFSALQGSLSTPEHVNELHVCDFSIGSLNINKEHFVSLKAVSSMLNSIIDMLYALDCRELLLVIKRSYCFLLVLSLERVSRTMLLNGFTTKESLEIQDPNDTQLQSDKTNEGKNSCRVPGNLTGDFFWDSYGDSMDNWIDNDLEACFSEWFGNFSER</sequence>
<dbReference type="InterPro" id="IPR007219">
    <property type="entry name" value="XnlR_reg_dom"/>
</dbReference>
<keyword evidence="2" id="KW-0862">Zinc</keyword>
<evidence type="ECO:0000256" key="1">
    <source>
        <dbReference type="ARBA" id="ARBA00022723"/>
    </source>
</evidence>
<dbReference type="GO" id="GO:0000981">
    <property type="term" value="F:DNA-binding transcription factor activity, RNA polymerase II-specific"/>
    <property type="evidence" value="ECO:0007669"/>
    <property type="project" value="InterPro"/>
</dbReference>
<dbReference type="GO" id="GO:0006351">
    <property type="term" value="P:DNA-templated transcription"/>
    <property type="evidence" value="ECO:0007669"/>
    <property type="project" value="InterPro"/>
</dbReference>
<dbReference type="InterPro" id="IPR052693">
    <property type="entry name" value="Yeast_MDR_Regulatory"/>
</dbReference>
<evidence type="ECO:0000313" key="6">
    <source>
        <dbReference type="Proteomes" id="UP000019375"/>
    </source>
</evidence>
<evidence type="ECO:0000313" key="5">
    <source>
        <dbReference type="EMBL" id="CDF87680.1"/>
    </source>
</evidence>
<evidence type="ECO:0000259" key="4">
    <source>
        <dbReference type="PROSITE" id="PS50048"/>
    </source>
</evidence>
<feature type="domain" description="Zn(2)-C6 fungal-type" evidence="4">
    <location>
        <begin position="13"/>
        <end position="43"/>
    </location>
</feature>
<dbReference type="SMART" id="SM00906">
    <property type="entry name" value="Fungal_trans"/>
    <property type="match status" value="1"/>
</dbReference>
<dbReference type="SUPFAM" id="SSF57701">
    <property type="entry name" value="Zn2/Cys6 DNA-binding domain"/>
    <property type="match status" value="1"/>
</dbReference>
<evidence type="ECO:0000256" key="2">
    <source>
        <dbReference type="ARBA" id="ARBA00022833"/>
    </source>
</evidence>
<name>A0A8J2T390_ZYGB2</name>
<dbReference type="PANTHER" id="PTHR31405">
    <property type="entry name" value="TRANSCRIPTION FACTOR PDR8-RELATED"/>
    <property type="match status" value="1"/>
</dbReference>
<dbReference type="PROSITE" id="PS50048">
    <property type="entry name" value="ZN2_CY6_FUNGAL_2"/>
    <property type="match status" value="1"/>
</dbReference>
<evidence type="ECO:0000256" key="3">
    <source>
        <dbReference type="ARBA" id="ARBA00023242"/>
    </source>
</evidence>
<keyword evidence="6" id="KW-1185">Reference proteome</keyword>
<gene>
    <name evidence="5" type="ORF">BN860_12024g</name>
</gene>
<protein>
    <submittedName>
        <fullName evidence="5">BN860_12024g1_1</fullName>
    </submittedName>
</protein>
<dbReference type="Gene3D" id="4.10.240.10">
    <property type="entry name" value="Zn(2)-C6 fungal-type DNA-binding domain"/>
    <property type="match status" value="1"/>
</dbReference>
<dbReference type="Proteomes" id="UP000019375">
    <property type="component" value="Unassembled WGS sequence"/>
</dbReference>
<dbReference type="EMBL" id="HG316454">
    <property type="protein sequence ID" value="CDF87680.1"/>
    <property type="molecule type" value="Genomic_DNA"/>
</dbReference>
<dbReference type="PANTHER" id="PTHR31405:SF8">
    <property type="entry name" value="TRANSCRIPTION FACTOR PDR8-RELATED"/>
    <property type="match status" value="1"/>
</dbReference>
<dbReference type="PROSITE" id="PS00463">
    <property type="entry name" value="ZN2_CY6_FUNGAL_1"/>
    <property type="match status" value="1"/>
</dbReference>
<dbReference type="Pfam" id="PF04082">
    <property type="entry name" value="Fungal_trans"/>
    <property type="match status" value="1"/>
</dbReference>
<dbReference type="InterPro" id="IPR001138">
    <property type="entry name" value="Zn2Cys6_DnaBD"/>
</dbReference>
<organism evidence="5 6">
    <name type="scientific">Zygosaccharomyces bailii (strain CLIB 213 / ATCC 58445 / CBS 680 / BCRC 21525 / NBRC 1098 / NCYC 1416 / NRRL Y-2227)</name>
    <dbReference type="NCBI Taxonomy" id="1333698"/>
    <lineage>
        <taxon>Eukaryota</taxon>
        <taxon>Fungi</taxon>
        <taxon>Dikarya</taxon>
        <taxon>Ascomycota</taxon>
        <taxon>Saccharomycotina</taxon>
        <taxon>Saccharomycetes</taxon>
        <taxon>Saccharomycetales</taxon>
        <taxon>Saccharomycetaceae</taxon>
        <taxon>Zygosaccharomyces</taxon>
    </lineage>
</organism>
<keyword evidence="1" id="KW-0479">Metal-binding</keyword>
<dbReference type="AlphaFoldDB" id="A0A8J2T390"/>
<reference evidence="6" key="1">
    <citation type="journal article" date="2013" name="Genome Announc.">
        <title>Genome sequence of the food spoilage yeast Zygosaccharomyces bailii CLIB 213(T).</title>
        <authorList>
            <person name="Galeote V."/>
            <person name="Bigey F."/>
            <person name="Devillers H."/>
            <person name="Neuveglise C."/>
            <person name="Dequin S."/>
        </authorList>
    </citation>
    <scope>NUCLEOTIDE SEQUENCE [LARGE SCALE GENOMIC DNA]</scope>
    <source>
        <strain evidence="6">CLIB 213 / ATCC 58445 / CBS 680 / CCRC 21525 / NBRC 1098 / NCYC 1416 / NRRL Y-2227</strain>
    </source>
</reference>
<accession>A0A8J2T390</accession>
<dbReference type="CDD" id="cd00067">
    <property type="entry name" value="GAL4"/>
    <property type="match status" value="1"/>
</dbReference>
<dbReference type="GO" id="GO:0008270">
    <property type="term" value="F:zinc ion binding"/>
    <property type="evidence" value="ECO:0007669"/>
    <property type="project" value="InterPro"/>
</dbReference>